<keyword evidence="1" id="KW-0472">Membrane</keyword>
<keyword evidence="1" id="KW-1133">Transmembrane helix</keyword>
<dbReference type="InterPro" id="IPR009577">
    <property type="entry name" value="Sm_multidrug_ex"/>
</dbReference>
<accession>A0A948W3N6</accession>
<comment type="caution">
    <text evidence="2">The sequence shown here is derived from an EMBL/GenBank/DDBJ whole genome shotgun (WGS) entry which is preliminary data.</text>
</comment>
<evidence type="ECO:0000313" key="3">
    <source>
        <dbReference type="Proteomes" id="UP000777784"/>
    </source>
</evidence>
<sequence length="166" mass="17854">MEAIREAIVAALQGVPPQVTVVILAMLPILELRGAIPWALAPIGGDLSLVEAVPLAILGNMIPVIPLLLWIGPISDWLRKMPLLDRFFTWLFQRTRRKGRLVEKYQAVGLALFVAIPLPITGAWTGAAAAFLFGIPFRQALLATLAGVCISATIVTLATLGVLALW</sequence>
<reference evidence="2" key="1">
    <citation type="submission" date="2021-05" db="EMBL/GenBank/DDBJ databases">
        <title>Energy efficiency and biological interactions define the core microbiome of deep oligotrophic groundwater.</title>
        <authorList>
            <person name="Mehrshad M."/>
            <person name="Lopez-Fernandez M."/>
            <person name="Bell E."/>
            <person name="Bernier-Latmani R."/>
            <person name="Bertilsson S."/>
            <person name="Dopson M."/>
        </authorList>
    </citation>
    <scope>NUCLEOTIDE SEQUENCE</scope>
    <source>
        <strain evidence="2">Modern_marine.mb.64</strain>
    </source>
</reference>
<feature type="transmembrane region" description="Helical" evidence="1">
    <location>
        <begin position="141"/>
        <end position="165"/>
    </location>
</feature>
<gene>
    <name evidence="2" type="ORF">KJ970_10235</name>
</gene>
<proteinExistence type="predicted"/>
<keyword evidence="1" id="KW-0812">Transmembrane</keyword>
<dbReference type="Pfam" id="PF06695">
    <property type="entry name" value="Sm_multidrug_ex"/>
    <property type="match status" value="1"/>
</dbReference>
<organism evidence="2 3">
    <name type="scientific">Eiseniibacteriota bacterium</name>
    <dbReference type="NCBI Taxonomy" id="2212470"/>
    <lineage>
        <taxon>Bacteria</taxon>
        <taxon>Candidatus Eiseniibacteriota</taxon>
    </lineage>
</organism>
<dbReference type="PANTHER" id="PTHR36007">
    <property type="entry name" value="TRANSPORT PROTEIN-RELATED"/>
    <property type="match status" value="1"/>
</dbReference>
<dbReference type="PANTHER" id="PTHR36007:SF2">
    <property type="entry name" value="TRANSPORT PROTEIN-RELATED"/>
    <property type="match status" value="1"/>
</dbReference>
<dbReference type="EMBL" id="JAHJDP010000053">
    <property type="protein sequence ID" value="MBU2691297.1"/>
    <property type="molecule type" value="Genomic_DNA"/>
</dbReference>
<name>A0A948W3N6_UNCEI</name>
<dbReference type="Proteomes" id="UP000777784">
    <property type="component" value="Unassembled WGS sequence"/>
</dbReference>
<feature type="transmembrane region" description="Helical" evidence="1">
    <location>
        <begin position="107"/>
        <end position="135"/>
    </location>
</feature>
<dbReference type="AlphaFoldDB" id="A0A948W3N6"/>
<feature type="transmembrane region" description="Helical" evidence="1">
    <location>
        <begin position="52"/>
        <end position="71"/>
    </location>
</feature>
<protein>
    <submittedName>
        <fullName evidence="2">Small multi-drug export protein</fullName>
    </submittedName>
</protein>
<evidence type="ECO:0000313" key="2">
    <source>
        <dbReference type="EMBL" id="MBU2691297.1"/>
    </source>
</evidence>
<evidence type="ECO:0000256" key="1">
    <source>
        <dbReference type="SAM" id="Phobius"/>
    </source>
</evidence>